<protein>
    <submittedName>
        <fullName evidence="8 9">Calcium-independent phospholipase A2-gamma</fullName>
    </submittedName>
</protein>
<evidence type="ECO:0000313" key="9">
    <source>
        <dbReference type="RefSeq" id="XP_032825732.1"/>
    </source>
</evidence>
<feature type="active site" description="Nucleophile" evidence="4">
    <location>
        <position position="387"/>
    </location>
</feature>
<keyword evidence="2 4" id="KW-0442">Lipid degradation</keyword>
<dbReference type="PANTHER" id="PTHR24185:SF1">
    <property type="entry name" value="CALCIUM-INDEPENDENT PHOSPHOLIPASE A2-GAMMA"/>
    <property type="match status" value="1"/>
</dbReference>
<feature type="domain" description="PNPLA" evidence="6">
    <location>
        <begin position="349"/>
        <end position="544"/>
    </location>
</feature>
<gene>
    <name evidence="8 9" type="primary">PNPLA8</name>
</gene>
<feature type="compositionally biased region" description="Polar residues" evidence="5">
    <location>
        <begin position="37"/>
        <end position="49"/>
    </location>
</feature>
<dbReference type="SUPFAM" id="SSF52151">
    <property type="entry name" value="FabD/lysophospholipase-like"/>
    <property type="match status" value="1"/>
</dbReference>
<dbReference type="InterPro" id="IPR045217">
    <property type="entry name" value="PNPLA8-like"/>
</dbReference>
<feature type="region of interest" description="Disordered" evidence="5">
    <location>
        <begin position="37"/>
        <end position="97"/>
    </location>
</feature>
<name>A0AAJ7TWY5_PETMA</name>
<dbReference type="PROSITE" id="PS51635">
    <property type="entry name" value="PNPLA"/>
    <property type="match status" value="1"/>
</dbReference>
<evidence type="ECO:0000259" key="6">
    <source>
        <dbReference type="PROSITE" id="PS51635"/>
    </source>
</evidence>
<feature type="short sequence motif" description="DGA/G" evidence="4">
    <location>
        <begin position="531"/>
        <end position="533"/>
    </location>
</feature>
<keyword evidence="7" id="KW-1185">Reference proteome</keyword>
<evidence type="ECO:0000256" key="1">
    <source>
        <dbReference type="ARBA" id="ARBA00022801"/>
    </source>
</evidence>
<feature type="short sequence motif" description="GXSXG" evidence="4">
    <location>
        <begin position="385"/>
        <end position="389"/>
    </location>
</feature>
<feature type="compositionally biased region" description="Basic and acidic residues" evidence="5">
    <location>
        <begin position="56"/>
        <end position="73"/>
    </location>
</feature>
<feature type="active site" description="Proton acceptor" evidence="4">
    <location>
        <position position="531"/>
    </location>
</feature>
<reference evidence="8 9" key="1">
    <citation type="submission" date="2025-04" db="UniProtKB">
        <authorList>
            <consortium name="RefSeq"/>
        </authorList>
    </citation>
    <scope>IDENTIFICATION</scope>
    <source>
        <tissue evidence="8 9">Sperm</tissue>
    </source>
</reference>
<dbReference type="GO" id="GO:0019369">
    <property type="term" value="P:arachidonate metabolic process"/>
    <property type="evidence" value="ECO:0007669"/>
    <property type="project" value="TreeGrafter"/>
</dbReference>
<dbReference type="Pfam" id="PF01734">
    <property type="entry name" value="Patatin"/>
    <property type="match status" value="1"/>
</dbReference>
<feature type="short sequence motif" description="GXGXXG" evidence="4">
    <location>
        <begin position="353"/>
        <end position="358"/>
    </location>
</feature>
<feature type="region of interest" description="Disordered" evidence="5">
    <location>
        <begin position="130"/>
        <end position="152"/>
    </location>
</feature>
<feature type="compositionally biased region" description="Basic and acidic residues" evidence="5">
    <location>
        <begin position="85"/>
        <end position="94"/>
    </location>
</feature>
<evidence type="ECO:0000256" key="2">
    <source>
        <dbReference type="ARBA" id="ARBA00022963"/>
    </source>
</evidence>
<evidence type="ECO:0000256" key="3">
    <source>
        <dbReference type="ARBA" id="ARBA00023098"/>
    </source>
</evidence>
<feature type="region of interest" description="Disordered" evidence="5">
    <location>
        <begin position="211"/>
        <end position="244"/>
    </location>
</feature>
<dbReference type="CDD" id="cd07211">
    <property type="entry name" value="Pat_PNPLA8"/>
    <property type="match status" value="1"/>
</dbReference>
<proteinExistence type="predicted"/>
<evidence type="ECO:0000313" key="7">
    <source>
        <dbReference type="Proteomes" id="UP001318040"/>
    </source>
</evidence>
<keyword evidence="1 4" id="KW-0378">Hydrolase</keyword>
<evidence type="ECO:0000313" key="8">
    <source>
        <dbReference type="RefSeq" id="XP_032825731.1"/>
    </source>
</evidence>
<dbReference type="Proteomes" id="UP001318040">
    <property type="component" value="Chromosome 42"/>
</dbReference>
<evidence type="ECO:0000256" key="5">
    <source>
        <dbReference type="SAM" id="MobiDB-lite"/>
    </source>
</evidence>
<dbReference type="RefSeq" id="XP_032825731.1">
    <property type="nucleotide sequence ID" value="XM_032969840.1"/>
</dbReference>
<organism evidence="7 8">
    <name type="scientific">Petromyzon marinus</name>
    <name type="common">Sea lamprey</name>
    <dbReference type="NCBI Taxonomy" id="7757"/>
    <lineage>
        <taxon>Eukaryota</taxon>
        <taxon>Metazoa</taxon>
        <taxon>Chordata</taxon>
        <taxon>Craniata</taxon>
        <taxon>Vertebrata</taxon>
        <taxon>Cyclostomata</taxon>
        <taxon>Hyperoartia</taxon>
        <taxon>Petromyzontiformes</taxon>
        <taxon>Petromyzontidae</taxon>
        <taxon>Petromyzon</taxon>
    </lineage>
</organism>
<dbReference type="InterPro" id="IPR016035">
    <property type="entry name" value="Acyl_Trfase/lysoPLipase"/>
</dbReference>
<dbReference type="RefSeq" id="XP_032825732.1">
    <property type="nucleotide sequence ID" value="XM_032969841.1"/>
</dbReference>
<dbReference type="CTD" id="50640"/>
<dbReference type="GO" id="GO:0047499">
    <property type="term" value="F:calcium-independent phospholipase A2 activity"/>
    <property type="evidence" value="ECO:0007669"/>
    <property type="project" value="TreeGrafter"/>
</dbReference>
<dbReference type="GO" id="GO:0016042">
    <property type="term" value="P:lipid catabolic process"/>
    <property type="evidence" value="ECO:0007669"/>
    <property type="project" value="UniProtKB-UniRule"/>
</dbReference>
<dbReference type="InterPro" id="IPR002641">
    <property type="entry name" value="PNPLA_dom"/>
</dbReference>
<evidence type="ECO:0000256" key="4">
    <source>
        <dbReference type="PROSITE-ProRule" id="PRU01161"/>
    </source>
</evidence>
<accession>A0AAJ7TWY5</accession>
<keyword evidence="3 4" id="KW-0443">Lipid metabolism</keyword>
<dbReference type="KEGG" id="pmrn:116951306"/>
<dbReference type="AlphaFoldDB" id="A0AAJ7TWY5"/>
<dbReference type="Gene3D" id="3.40.1090.10">
    <property type="entry name" value="Cytosolic phospholipase A2 catalytic domain"/>
    <property type="match status" value="1"/>
</dbReference>
<dbReference type="GO" id="GO:0016020">
    <property type="term" value="C:membrane"/>
    <property type="evidence" value="ECO:0007669"/>
    <property type="project" value="TreeGrafter"/>
</dbReference>
<dbReference type="PANTHER" id="PTHR24185">
    <property type="entry name" value="CALCIUM-INDEPENDENT PHOSPHOLIPASE A2-GAMMA"/>
    <property type="match status" value="1"/>
</dbReference>
<sequence length="687" mass="76369">MSRLKNTLNCLSKIIASTSNELRERFSFVNFNPATFPRSSESVNRTSVTGMPVSAPEKRVKNGNNDDDRKGNGSRDGSSKPVESSIHDVRDDSSPKGNMFSVPYFGVDLGEASKHISKHVDQHFWENEATPSEAGQRALEPSQPSPEKQPVELVSVQVKSGVEEPVQEKLASARGQSPKKKAFSDHIRHPVNLVGGYVTGLASKLREPRLVKSSKMGEKDAADFSSEKEAGPPDKPGKALSKSEEKMLKLQLQREKVLARVSADSHTRCLVQDLRKANDLRSQVCRLEDLNKHLVEYPESRLVAVEEKAIPCLLRMRQAGNERLQASVREALSLVGYVDPVRGFGIRVLSIDGGGTRGLVALQTLKKLEGHTGKPVHEMFDYICGVSTGAILAFMLGVYRIPLQECEEMYRQLGSDIFTQNVFVGTMKMGWSHAFYDSQAWEKILKERMGESRMIETARNSGTPKVVAVSTVVNVGSAPKPFVFRNYNHRVGMRSHYPGACSYRLWEAIRASSAAPGYFQEYKLNDYLHQDGALTVNNPCGLALHECQLLWPGMPWQCVVSLGTGRHELASSSNVSSTSLRAKLSNVITSATDTEEVHTMLDGLLPADAYFRFNPLTREDVALDERRAERLNQLQNDAHAYLERNGAKLERAAARLSLGKPWRQCVADRWQLWRDTMGVRSTAMSKL</sequence>